<dbReference type="InterPro" id="IPR008271">
    <property type="entry name" value="Ser/Thr_kinase_AS"/>
</dbReference>
<keyword evidence="2" id="KW-0808">Transferase</keyword>
<dbReference type="Pfam" id="PF00069">
    <property type="entry name" value="Pkinase"/>
    <property type="match status" value="1"/>
</dbReference>
<evidence type="ECO:0000256" key="5">
    <source>
        <dbReference type="ARBA" id="ARBA00022840"/>
    </source>
</evidence>
<dbReference type="PANTHER" id="PTHR24345">
    <property type="entry name" value="SERINE/THREONINE-PROTEIN KINASE PLK"/>
    <property type="match status" value="1"/>
</dbReference>
<gene>
    <name evidence="7" type="ORF">chiPu_0027998</name>
</gene>
<dbReference type="PANTHER" id="PTHR24345:SF0">
    <property type="entry name" value="CELL CYCLE SERINE_THREONINE-PROTEIN KINASE CDC5_MSD2"/>
    <property type="match status" value="1"/>
</dbReference>
<evidence type="ECO:0000256" key="4">
    <source>
        <dbReference type="ARBA" id="ARBA00022777"/>
    </source>
</evidence>
<dbReference type="Proteomes" id="UP000287033">
    <property type="component" value="Unassembled WGS sequence"/>
</dbReference>
<dbReference type="GO" id="GO:0005634">
    <property type="term" value="C:nucleus"/>
    <property type="evidence" value="ECO:0007669"/>
    <property type="project" value="TreeGrafter"/>
</dbReference>
<sequence>MMRALLQAIDYLHSRNIVHRDVKTENILLDEHTNIRLSDFGFACHLGPGEKLRELCGTPGYLAPELLTCSMDETHPGYGKEVDM</sequence>
<dbReference type="EMBL" id="BEZZ01119922">
    <property type="protein sequence ID" value="GCC43868.1"/>
    <property type="molecule type" value="Genomic_DNA"/>
</dbReference>
<dbReference type="InterPro" id="IPR000719">
    <property type="entry name" value="Prot_kinase_dom"/>
</dbReference>
<evidence type="ECO:0000313" key="7">
    <source>
        <dbReference type="EMBL" id="GCC43868.1"/>
    </source>
</evidence>
<evidence type="ECO:0000256" key="2">
    <source>
        <dbReference type="ARBA" id="ARBA00022679"/>
    </source>
</evidence>
<evidence type="ECO:0000256" key="1">
    <source>
        <dbReference type="ARBA" id="ARBA00022527"/>
    </source>
</evidence>
<evidence type="ECO:0000313" key="8">
    <source>
        <dbReference type="Proteomes" id="UP000287033"/>
    </source>
</evidence>
<evidence type="ECO:0000256" key="3">
    <source>
        <dbReference type="ARBA" id="ARBA00022741"/>
    </source>
</evidence>
<keyword evidence="1" id="KW-0723">Serine/threonine-protein kinase</keyword>
<keyword evidence="5" id="KW-0067">ATP-binding</keyword>
<dbReference type="OMA" id="DEHTNIR"/>
<dbReference type="Gene3D" id="1.10.510.10">
    <property type="entry name" value="Transferase(Phosphotransferase) domain 1"/>
    <property type="match status" value="1"/>
</dbReference>
<dbReference type="AlphaFoldDB" id="A0A401TMQ5"/>
<keyword evidence="8" id="KW-1185">Reference proteome</keyword>
<dbReference type="PROSITE" id="PS50011">
    <property type="entry name" value="PROTEIN_KINASE_DOM"/>
    <property type="match status" value="1"/>
</dbReference>
<dbReference type="SUPFAM" id="SSF56112">
    <property type="entry name" value="Protein kinase-like (PK-like)"/>
    <property type="match status" value="1"/>
</dbReference>
<proteinExistence type="predicted"/>
<comment type="caution">
    <text evidence="7">The sequence shown here is derived from an EMBL/GenBank/DDBJ whole genome shotgun (WGS) entry which is preliminary data.</text>
</comment>
<dbReference type="OrthoDB" id="419455at2759"/>
<dbReference type="PROSITE" id="PS00108">
    <property type="entry name" value="PROTEIN_KINASE_ST"/>
    <property type="match status" value="1"/>
</dbReference>
<feature type="domain" description="Protein kinase" evidence="6">
    <location>
        <begin position="1"/>
        <end position="84"/>
    </location>
</feature>
<dbReference type="GO" id="GO:0005524">
    <property type="term" value="F:ATP binding"/>
    <property type="evidence" value="ECO:0007669"/>
    <property type="project" value="UniProtKB-KW"/>
</dbReference>
<protein>
    <recommendedName>
        <fullName evidence="6">Protein kinase domain-containing protein</fullName>
    </recommendedName>
</protein>
<dbReference type="InterPro" id="IPR011009">
    <property type="entry name" value="Kinase-like_dom_sf"/>
</dbReference>
<dbReference type="STRING" id="137246.A0A401TMQ5"/>
<keyword evidence="4" id="KW-0418">Kinase</keyword>
<dbReference type="GO" id="GO:0004674">
    <property type="term" value="F:protein serine/threonine kinase activity"/>
    <property type="evidence" value="ECO:0007669"/>
    <property type="project" value="UniProtKB-KW"/>
</dbReference>
<evidence type="ECO:0000259" key="6">
    <source>
        <dbReference type="PROSITE" id="PS50011"/>
    </source>
</evidence>
<organism evidence="7 8">
    <name type="scientific">Chiloscyllium punctatum</name>
    <name type="common">Brownbanded bambooshark</name>
    <name type="synonym">Hemiscyllium punctatum</name>
    <dbReference type="NCBI Taxonomy" id="137246"/>
    <lineage>
        <taxon>Eukaryota</taxon>
        <taxon>Metazoa</taxon>
        <taxon>Chordata</taxon>
        <taxon>Craniata</taxon>
        <taxon>Vertebrata</taxon>
        <taxon>Chondrichthyes</taxon>
        <taxon>Elasmobranchii</taxon>
        <taxon>Galeomorphii</taxon>
        <taxon>Galeoidea</taxon>
        <taxon>Orectolobiformes</taxon>
        <taxon>Hemiscylliidae</taxon>
        <taxon>Chiloscyllium</taxon>
    </lineage>
</organism>
<name>A0A401TMQ5_CHIPU</name>
<keyword evidence="3" id="KW-0547">Nucleotide-binding</keyword>
<accession>A0A401TMQ5</accession>
<reference evidence="7 8" key="1">
    <citation type="journal article" date="2018" name="Nat. Ecol. Evol.">
        <title>Shark genomes provide insights into elasmobranch evolution and the origin of vertebrates.</title>
        <authorList>
            <person name="Hara Y"/>
            <person name="Yamaguchi K"/>
            <person name="Onimaru K"/>
            <person name="Kadota M"/>
            <person name="Koyanagi M"/>
            <person name="Keeley SD"/>
            <person name="Tatsumi K"/>
            <person name="Tanaka K"/>
            <person name="Motone F"/>
            <person name="Kageyama Y"/>
            <person name="Nozu R"/>
            <person name="Adachi N"/>
            <person name="Nishimura O"/>
            <person name="Nakagawa R"/>
            <person name="Tanegashima C"/>
            <person name="Kiyatake I"/>
            <person name="Matsumoto R"/>
            <person name="Murakumo K"/>
            <person name="Nishida K"/>
            <person name="Terakita A"/>
            <person name="Kuratani S"/>
            <person name="Sato K"/>
            <person name="Hyodo S Kuraku.S."/>
        </authorList>
    </citation>
    <scope>NUCLEOTIDE SEQUENCE [LARGE SCALE GENOMIC DNA]</scope>
</reference>